<dbReference type="InterPro" id="IPR033411">
    <property type="entry name" value="Ribonuclease_PIN"/>
</dbReference>
<feature type="region of interest" description="Disordered" evidence="14">
    <location>
        <begin position="141"/>
        <end position="224"/>
    </location>
</feature>
<feature type="compositionally biased region" description="Acidic residues" evidence="14">
    <location>
        <begin position="201"/>
        <end position="218"/>
    </location>
</feature>
<comment type="subcellular location">
    <subcellularLocation>
        <location evidence="1 12">Nucleus</location>
    </subcellularLocation>
</comment>
<evidence type="ECO:0000256" key="11">
    <source>
        <dbReference type="ARBA" id="ARBA00045628"/>
    </source>
</evidence>
<feature type="binding site" evidence="13">
    <location>
        <position position="289"/>
    </location>
    <ligand>
        <name>Zn(2+)</name>
        <dbReference type="ChEBI" id="CHEBI:29105"/>
    </ligand>
</feature>
<evidence type="ECO:0000256" key="3">
    <source>
        <dbReference type="ARBA" id="ARBA00018439"/>
    </source>
</evidence>
<feature type="binding site" evidence="13">
    <location>
        <position position="292"/>
    </location>
    <ligand>
        <name>Zn(2+)</name>
        <dbReference type="ChEBI" id="CHEBI:29105"/>
    </ligand>
</feature>
<organism evidence="17 18">
    <name type="scientific">Plectus sambesii</name>
    <dbReference type="NCBI Taxonomy" id="2011161"/>
    <lineage>
        <taxon>Eukaryota</taxon>
        <taxon>Metazoa</taxon>
        <taxon>Ecdysozoa</taxon>
        <taxon>Nematoda</taxon>
        <taxon>Chromadorea</taxon>
        <taxon>Plectida</taxon>
        <taxon>Plectina</taxon>
        <taxon>Plectoidea</taxon>
        <taxon>Plectidae</taxon>
        <taxon>Plectus</taxon>
    </lineage>
</organism>
<dbReference type="Proteomes" id="UP000887566">
    <property type="component" value="Unplaced"/>
</dbReference>
<evidence type="ECO:0000259" key="16">
    <source>
        <dbReference type="Pfam" id="PF17146"/>
    </source>
</evidence>
<dbReference type="GO" id="GO:0016787">
    <property type="term" value="F:hydrolase activity"/>
    <property type="evidence" value="ECO:0007669"/>
    <property type="project" value="UniProtKB-KW"/>
</dbReference>
<evidence type="ECO:0000256" key="9">
    <source>
        <dbReference type="ARBA" id="ARBA00022833"/>
    </source>
</evidence>
<keyword evidence="8" id="KW-0378">Hydrolase</keyword>
<feature type="compositionally biased region" description="Basic residues" evidence="14">
    <location>
        <begin position="421"/>
        <end position="430"/>
    </location>
</feature>
<dbReference type="FunFam" id="3.40.50.1010:FF:000018">
    <property type="entry name" value="RNA-binding protein NOB1"/>
    <property type="match status" value="1"/>
</dbReference>
<evidence type="ECO:0000256" key="5">
    <source>
        <dbReference type="ARBA" id="ARBA00022722"/>
    </source>
</evidence>
<sequence>MEPAVSANEEVVEVRPPLSTVSKVKHLVVDSVGFIKCANLQSMGENVYTLEDVVAEIRDAATRQRLQVLPYELVMKQPNQESLKAVTDFAKKTGDFASLSATDLKVLALTYMLEVEHKGSDHLKSEPVVVKTIEPTLRPLQNPKEIIGFHTPAPKPKGDGAEAEEADKDAAVSELDQEAASLSVNDSQADAHNESSSEGSNESESDDDETDSDEEVSDSDWITPDNLSDALLKMGASEQLPSADGDESIQVACLTTDFAMQNVLLHMGLKVISLDGLIIRRLKSYTLRCRSCFATTSVMTKKFCPRCGNDSLHRVAVTVNPDGTTQIHLSQRKLVNKRGLKHSIAAPKGGKHALNAIVFEDQPVPHNRLSRKALACIDPLDDDYTVRDSPFLTNDVTSRSALLGVRHLHKDAPRNPNAFGKGKKRGGKKR</sequence>
<dbReference type="PANTHER" id="PTHR12814">
    <property type="entry name" value="RNA-BINDING PROTEIN NOB1"/>
    <property type="match status" value="1"/>
</dbReference>
<feature type="region of interest" description="Disordered" evidence="14">
    <location>
        <begin position="408"/>
        <end position="430"/>
    </location>
</feature>
<dbReference type="AlphaFoldDB" id="A0A914WH73"/>
<dbReference type="InterPro" id="IPR017117">
    <property type="entry name" value="Nob1_euk"/>
</dbReference>
<feature type="binding site" evidence="13">
    <location>
        <position position="304"/>
    </location>
    <ligand>
        <name>Zn(2+)</name>
        <dbReference type="ChEBI" id="CHEBI:29105"/>
    </ligand>
</feature>
<keyword evidence="6 12" id="KW-0479">Metal-binding</keyword>
<reference evidence="18" key="1">
    <citation type="submission" date="2022-11" db="UniProtKB">
        <authorList>
            <consortium name="WormBaseParasite"/>
        </authorList>
    </citation>
    <scope>IDENTIFICATION</scope>
</reference>
<evidence type="ECO:0000256" key="8">
    <source>
        <dbReference type="ARBA" id="ARBA00022801"/>
    </source>
</evidence>
<evidence type="ECO:0000313" key="18">
    <source>
        <dbReference type="WBParaSite" id="PSAMB.scaffold3900size16479.g22917.t1"/>
    </source>
</evidence>
<accession>A0A914WH73</accession>
<keyword evidence="9 12" id="KW-0862">Zinc</keyword>
<evidence type="ECO:0000313" key="17">
    <source>
        <dbReference type="Proteomes" id="UP000887566"/>
    </source>
</evidence>
<dbReference type="GO" id="GO:0004521">
    <property type="term" value="F:RNA endonuclease activity"/>
    <property type="evidence" value="ECO:0007669"/>
    <property type="project" value="UniProtKB-UniRule"/>
</dbReference>
<evidence type="ECO:0000256" key="2">
    <source>
        <dbReference type="ARBA" id="ARBA00005858"/>
    </source>
</evidence>
<evidence type="ECO:0000256" key="14">
    <source>
        <dbReference type="SAM" id="MobiDB-lite"/>
    </source>
</evidence>
<dbReference type="PIRSF" id="PIRSF037125">
    <property type="entry name" value="D-site_20S_pre-rRNA_nuclease"/>
    <property type="match status" value="1"/>
</dbReference>
<evidence type="ECO:0000256" key="12">
    <source>
        <dbReference type="PIRNR" id="PIRNR037125"/>
    </source>
</evidence>
<evidence type="ECO:0000259" key="15">
    <source>
        <dbReference type="Pfam" id="PF08772"/>
    </source>
</evidence>
<dbReference type="GO" id="GO:0030688">
    <property type="term" value="C:preribosome, small subunit precursor"/>
    <property type="evidence" value="ECO:0007669"/>
    <property type="project" value="TreeGrafter"/>
</dbReference>
<dbReference type="GO" id="GO:0030490">
    <property type="term" value="P:maturation of SSU-rRNA"/>
    <property type="evidence" value="ECO:0007669"/>
    <property type="project" value="TreeGrafter"/>
</dbReference>
<protein>
    <recommendedName>
        <fullName evidence="3 12">RNA-binding protein NOB1</fullName>
    </recommendedName>
</protein>
<dbReference type="SUPFAM" id="SSF144206">
    <property type="entry name" value="NOB1 zinc finger-like"/>
    <property type="match status" value="1"/>
</dbReference>
<evidence type="ECO:0000256" key="10">
    <source>
        <dbReference type="ARBA" id="ARBA00023242"/>
    </source>
</evidence>
<dbReference type="InterPro" id="IPR014881">
    <property type="entry name" value="NOB1_Zn-bd"/>
</dbReference>
<feature type="domain" description="Ribonuclease PIN" evidence="16">
    <location>
        <begin position="27"/>
        <end position="113"/>
    </location>
</feature>
<evidence type="ECO:0000256" key="7">
    <source>
        <dbReference type="ARBA" id="ARBA00022771"/>
    </source>
</evidence>
<name>A0A914WH73_9BILA</name>
<comment type="similarity">
    <text evidence="2 12">Belongs to the NOB1 family.</text>
</comment>
<evidence type="ECO:0000256" key="1">
    <source>
        <dbReference type="ARBA" id="ARBA00004123"/>
    </source>
</evidence>
<feature type="domain" description="Nin one binding (NOB1) Zn-ribbon-like" evidence="15">
    <location>
        <begin position="279"/>
        <end position="350"/>
    </location>
</feature>
<dbReference type="Pfam" id="PF08772">
    <property type="entry name" value="Zn_ribbon_NOB1"/>
    <property type="match status" value="1"/>
</dbReference>
<keyword evidence="5" id="KW-0540">Nuclease</keyword>
<dbReference type="WBParaSite" id="PSAMB.scaffold3900size16479.g22917.t1">
    <property type="protein sequence ID" value="PSAMB.scaffold3900size16479.g22917.t1"/>
    <property type="gene ID" value="PSAMB.scaffold3900size16479.g22917"/>
</dbReference>
<keyword evidence="10 12" id="KW-0539">Nucleus</keyword>
<dbReference type="Gene3D" id="6.20.210.10">
    <property type="entry name" value="Nin one binding (NOB1), Zn-ribbon-like"/>
    <property type="match status" value="1"/>
</dbReference>
<keyword evidence="17" id="KW-1185">Reference proteome</keyword>
<dbReference type="InterPro" id="IPR036283">
    <property type="entry name" value="NOB1_Zf-like_sf"/>
</dbReference>
<dbReference type="Pfam" id="PF17146">
    <property type="entry name" value="PIN_6"/>
    <property type="match status" value="1"/>
</dbReference>
<comment type="function">
    <text evidence="11">May play a role in mRNA degradation. Endonuclease required for processing of 20S pre-rRNA precursor and biogenesis of 40S ribosomal subunits.</text>
</comment>
<dbReference type="GO" id="GO:0008270">
    <property type="term" value="F:zinc ion binding"/>
    <property type="evidence" value="ECO:0007669"/>
    <property type="project" value="UniProtKB-KW"/>
</dbReference>
<dbReference type="GO" id="GO:0005634">
    <property type="term" value="C:nucleus"/>
    <property type="evidence" value="ECO:0007669"/>
    <property type="project" value="UniProtKB-SubCell"/>
</dbReference>
<proteinExistence type="inferred from homology"/>
<dbReference type="Gene3D" id="3.40.50.1010">
    <property type="entry name" value="5'-nuclease"/>
    <property type="match status" value="1"/>
</dbReference>
<feature type="binding site" evidence="13">
    <location>
        <position position="307"/>
    </location>
    <ligand>
        <name>Zn(2+)</name>
        <dbReference type="ChEBI" id="CHEBI:29105"/>
    </ligand>
</feature>
<evidence type="ECO:0000256" key="4">
    <source>
        <dbReference type="ARBA" id="ARBA00022553"/>
    </source>
</evidence>
<keyword evidence="4" id="KW-0597">Phosphoprotein</keyword>
<dbReference type="InterPro" id="IPR039907">
    <property type="entry name" value="NOB1"/>
</dbReference>
<evidence type="ECO:0000256" key="6">
    <source>
        <dbReference type="ARBA" id="ARBA00022723"/>
    </source>
</evidence>
<dbReference type="PANTHER" id="PTHR12814:SF2">
    <property type="entry name" value="RNA-BINDING PROTEIN NOB1"/>
    <property type="match status" value="1"/>
</dbReference>
<evidence type="ECO:0000256" key="13">
    <source>
        <dbReference type="PIRSR" id="PIRSR037125-1"/>
    </source>
</evidence>
<dbReference type="CDD" id="cd09876">
    <property type="entry name" value="PIN_Nob1-like"/>
    <property type="match status" value="1"/>
</dbReference>
<keyword evidence="7" id="KW-0863">Zinc-finger</keyword>